<evidence type="ECO:0000259" key="8">
    <source>
        <dbReference type="Pfam" id="PF02687"/>
    </source>
</evidence>
<organism evidence="10 11">
    <name type="scientific">Arcicella aquatica</name>
    <dbReference type="NCBI Taxonomy" id="217141"/>
    <lineage>
        <taxon>Bacteria</taxon>
        <taxon>Pseudomonadati</taxon>
        <taxon>Bacteroidota</taxon>
        <taxon>Cytophagia</taxon>
        <taxon>Cytophagales</taxon>
        <taxon>Flectobacillaceae</taxon>
        <taxon>Arcicella</taxon>
    </lineage>
</organism>
<evidence type="ECO:0000256" key="2">
    <source>
        <dbReference type="ARBA" id="ARBA00022475"/>
    </source>
</evidence>
<proteinExistence type="inferred from homology"/>
<dbReference type="EMBL" id="JAYFUL010000055">
    <property type="protein sequence ID" value="MEA5260465.1"/>
    <property type="molecule type" value="Genomic_DNA"/>
</dbReference>
<dbReference type="Pfam" id="PF12704">
    <property type="entry name" value="MacB_PCD"/>
    <property type="match status" value="1"/>
</dbReference>
<name>A0ABU5QUD0_9BACT</name>
<evidence type="ECO:0000259" key="9">
    <source>
        <dbReference type="Pfam" id="PF12704"/>
    </source>
</evidence>
<comment type="subcellular location">
    <subcellularLocation>
        <location evidence="1">Cell membrane</location>
        <topology evidence="1">Multi-pass membrane protein</topology>
    </subcellularLocation>
</comment>
<dbReference type="InterPro" id="IPR003838">
    <property type="entry name" value="ABC3_permease_C"/>
</dbReference>
<evidence type="ECO:0000256" key="6">
    <source>
        <dbReference type="ARBA" id="ARBA00038076"/>
    </source>
</evidence>
<feature type="transmembrane region" description="Helical" evidence="7">
    <location>
        <begin position="367"/>
        <end position="391"/>
    </location>
</feature>
<gene>
    <name evidence="10" type="ORF">VB264_21895</name>
</gene>
<feature type="transmembrane region" description="Helical" evidence="7">
    <location>
        <begin position="329"/>
        <end position="355"/>
    </location>
</feature>
<evidence type="ECO:0000256" key="3">
    <source>
        <dbReference type="ARBA" id="ARBA00022692"/>
    </source>
</evidence>
<accession>A0ABU5QUD0</accession>
<dbReference type="Pfam" id="PF02687">
    <property type="entry name" value="FtsX"/>
    <property type="match status" value="1"/>
</dbReference>
<dbReference type="Proteomes" id="UP001304671">
    <property type="component" value="Unassembled WGS sequence"/>
</dbReference>
<dbReference type="PANTHER" id="PTHR30572:SF4">
    <property type="entry name" value="ABC TRANSPORTER PERMEASE YTRF"/>
    <property type="match status" value="1"/>
</dbReference>
<keyword evidence="4 7" id="KW-1133">Transmembrane helix</keyword>
<feature type="domain" description="MacB-like periplasmic core" evidence="9">
    <location>
        <begin position="21"/>
        <end position="244"/>
    </location>
</feature>
<keyword evidence="11" id="KW-1185">Reference proteome</keyword>
<evidence type="ECO:0000313" key="11">
    <source>
        <dbReference type="Proteomes" id="UP001304671"/>
    </source>
</evidence>
<feature type="domain" description="ABC3 transporter permease C-terminal" evidence="8">
    <location>
        <begin position="288"/>
        <end position="401"/>
    </location>
</feature>
<dbReference type="InterPro" id="IPR050250">
    <property type="entry name" value="Macrolide_Exporter_MacB"/>
</dbReference>
<keyword evidence="2" id="KW-1003">Cell membrane</keyword>
<evidence type="ECO:0000256" key="1">
    <source>
        <dbReference type="ARBA" id="ARBA00004651"/>
    </source>
</evidence>
<comment type="caution">
    <text evidence="10">The sequence shown here is derived from an EMBL/GenBank/DDBJ whole genome shotgun (WGS) entry which is preliminary data.</text>
</comment>
<evidence type="ECO:0000256" key="4">
    <source>
        <dbReference type="ARBA" id="ARBA00022989"/>
    </source>
</evidence>
<evidence type="ECO:0000256" key="5">
    <source>
        <dbReference type="ARBA" id="ARBA00023136"/>
    </source>
</evidence>
<dbReference type="RefSeq" id="WP_323253012.1">
    <property type="nucleotide sequence ID" value="NZ_JAYFUL010000055.1"/>
</dbReference>
<keyword evidence="5 7" id="KW-0472">Membrane</keyword>
<sequence length="408" mass="43859">MRILNLFKVAFRSLLRNKLRSFLTMLGIIIGVASVIAMLAIGEGSNQNIKASVASLGTNSIMVYPGNNAMGGVSQGAASNKTIRVEDVDAIRANCDLVNFISPVDQKRAQVIYGSQNWNTSILGVNNDYLAIRSLTMAKGSTFTTADERAVAKVCLVGVTVVLNLFGDENFDPIGEIIRINSIPVKIIGVLSKMGQNTFGQDQDDIILAPFATVQKRMMSSSMYVNSILASGKSEGQVVDAVDEITNLLRDKHKIAPSDDNDFTVRTQSEISNIFGTISKVMTILLASIASISLLVGGIGIMNIMLVSVTERTREIGIRMAIGAKGKDILTQFMIESIVISFMGGLIGIALGILVAELVATFGGWPVVITVFSVVLSFLFSTIIGLFFGWYPAQKAASLNPIDALRYE</sequence>
<comment type="similarity">
    <text evidence="6">Belongs to the ABC-4 integral membrane protein family.</text>
</comment>
<protein>
    <submittedName>
        <fullName evidence="10">ABC transporter permease</fullName>
    </submittedName>
</protein>
<dbReference type="InterPro" id="IPR025857">
    <property type="entry name" value="MacB_PCD"/>
</dbReference>
<evidence type="ECO:0000256" key="7">
    <source>
        <dbReference type="SAM" id="Phobius"/>
    </source>
</evidence>
<dbReference type="PANTHER" id="PTHR30572">
    <property type="entry name" value="MEMBRANE COMPONENT OF TRANSPORTER-RELATED"/>
    <property type="match status" value="1"/>
</dbReference>
<reference evidence="10 11" key="1">
    <citation type="submission" date="2023-12" db="EMBL/GenBank/DDBJ databases">
        <title>Novel species of the genus Arcicella isolated from rivers.</title>
        <authorList>
            <person name="Lu H."/>
        </authorList>
    </citation>
    <scope>NUCLEOTIDE SEQUENCE [LARGE SCALE GENOMIC DNA]</scope>
    <source>
        <strain evidence="10 11">LMG 21963</strain>
    </source>
</reference>
<evidence type="ECO:0000313" key="10">
    <source>
        <dbReference type="EMBL" id="MEA5260465.1"/>
    </source>
</evidence>
<keyword evidence="3 7" id="KW-0812">Transmembrane</keyword>
<feature type="transmembrane region" description="Helical" evidence="7">
    <location>
        <begin position="21"/>
        <end position="42"/>
    </location>
</feature>
<feature type="transmembrane region" description="Helical" evidence="7">
    <location>
        <begin position="281"/>
        <end position="308"/>
    </location>
</feature>